<dbReference type="AlphaFoldDB" id="K2S6F9"/>
<gene>
    <name evidence="1" type="ORF">MPH_00091</name>
</gene>
<comment type="caution">
    <text evidence="1">The sequence shown here is derived from an EMBL/GenBank/DDBJ whole genome shotgun (WGS) entry which is preliminary data.</text>
</comment>
<name>K2S6F9_MACPH</name>
<protein>
    <submittedName>
        <fullName evidence="1">Uncharacterized protein</fullName>
    </submittedName>
</protein>
<dbReference type="InParanoid" id="K2S6F9"/>
<dbReference type="EMBL" id="AHHD01000007">
    <property type="protein sequence ID" value="EKG22518.1"/>
    <property type="molecule type" value="Genomic_DNA"/>
</dbReference>
<reference evidence="1 2" key="1">
    <citation type="journal article" date="2012" name="BMC Genomics">
        <title>Tools to kill: Genome of one of the most destructive plant pathogenic fungi Macrophomina phaseolina.</title>
        <authorList>
            <person name="Islam M.S."/>
            <person name="Haque M.S."/>
            <person name="Islam M.M."/>
            <person name="Emdad E.M."/>
            <person name="Halim A."/>
            <person name="Hossen Q.M.M."/>
            <person name="Hossain M.Z."/>
            <person name="Ahmed B."/>
            <person name="Rahim S."/>
            <person name="Rahman M.S."/>
            <person name="Alam M.M."/>
            <person name="Hou S."/>
            <person name="Wan X."/>
            <person name="Saito J.A."/>
            <person name="Alam M."/>
        </authorList>
    </citation>
    <scope>NUCLEOTIDE SEQUENCE [LARGE SCALE GENOMIC DNA]</scope>
    <source>
        <strain evidence="1 2">MS6</strain>
    </source>
</reference>
<evidence type="ECO:0000313" key="2">
    <source>
        <dbReference type="Proteomes" id="UP000007129"/>
    </source>
</evidence>
<evidence type="ECO:0000313" key="1">
    <source>
        <dbReference type="EMBL" id="EKG22518.1"/>
    </source>
</evidence>
<dbReference type="VEuPathDB" id="FungiDB:MPH_00091"/>
<dbReference type="HOGENOM" id="CLU_2347083_0_0_1"/>
<organism evidence="1 2">
    <name type="scientific">Macrophomina phaseolina (strain MS6)</name>
    <name type="common">Charcoal rot fungus</name>
    <dbReference type="NCBI Taxonomy" id="1126212"/>
    <lineage>
        <taxon>Eukaryota</taxon>
        <taxon>Fungi</taxon>
        <taxon>Dikarya</taxon>
        <taxon>Ascomycota</taxon>
        <taxon>Pezizomycotina</taxon>
        <taxon>Dothideomycetes</taxon>
        <taxon>Dothideomycetes incertae sedis</taxon>
        <taxon>Botryosphaeriales</taxon>
        <taxon>Botryosphaeriaceae</taxon>
        <taxon>Macrophomina</taxon>
    </lineage>
</organism>
<accession>K2S6F9</accession>
<dbReference type="Proteomes" id="UP000007129">
    <property type="component" value="Unassembled WGS sequence"/>
</dbReference>
<sequence length="97" mass="10926">MNCSVGGCRAQSPWNRGFETRPAYRSRLRVAVLNETASLTALSSCSLVLIKQSTIRNMYTPPTTYSTIIRSSDHACSKPHTFPRRRNYAACQHSCTW</sequence>
<proteinExistence type="predicted"/>